<dbReference type="EMBL" id="CAJOBA010033287">
    <property type="protein sequence ID" value="CAF3966626.1"/>
    <property type="molecule type" value="Genomic_DNA"/>
</dbReference>
<protein>
    <submittedName>
        <fullName evidence="3">Uncharacterized protein</fullName>
    </submittedName>
</protein>
<feature type="non-terminal residue" evidence="3">
    <location>
        <position position="1"/>
    </location>
</feature>
<dbReference type="AlphaFoldDB" id="A0A8S2MPK1"/>
<reference evidence="3" key="1">
    <citation type="submission" date="2021-02" db="EMBL/GenBank/DDBJ databases">
        <authorList>
            <person name="Nowell W R."/>
        </authorList>
    </citation>
    <scope>NUCLEOTIDE SEQUENCE</scope>
</reference>
<feature type="compositionally biased region" description="Basic and acidic residues" evidence="1">
    <location>
        <begin position="250"/>
        <end position="260"/>
    </location>
</feature>
<sequence length="315" mass="35721">AAQNGDSDSFSSSMHELERDIFNISEVLSALLHGVEENEKGNDDRQNTHSNNRTEIILPANNRDIVESESFEESGISQSSLTIIRHLTAIKDEINDINEKNPMDASILKLCKKVILYKTVVFSKTILNDLHLGVNVEKVLMHLQIRGIIQHGKFLQNSKSSLDSYIKKLPISHNVVEEEIFSKRLSTFEITLEEYMNTVNIIALSPKLKCYLSNLGKNVLQSPPYDALNIEILENAIHTRNEQENEFLKQNEENEKDRNESVASQRQSTNQESSTVSRKRKSKSTVSDEETLPIKRVRKPSAKGEGFANDKSKKK</sequence>
<dbReference type="Proteomes" id="UP000682733">
    <property type="component" value="Unassembled WGS sequence"/>
</dbReference>
<dbReference type="Proteomes" id="UP000677228">
    <property type="component" value="Unassembled WGS sequence"/>
</dbReference>
<dbReference type="EMBL" id="CAJNOK010012091">
    <property type="protein sequence ID" value="CAF1155600.1"/>
    <property type="molecule type" value="Genomic_DNA"/>
</dbReference>
<evidence type="ECO:0000256" key="1">
    <source>
        <dbReference type="SAM" id="MobiDB-lite"/>
    </source>
</evidence>
<gene>
    <name evidence="2" type="ORF">OVA965_LOCUS21827</name>
    <name evidence="3" type="ORF">TMI583_LOCUS22538</name>
</gene>
<feature type="region of interest" description="Disordered" evidence="1">
    <location>
        <begin position="250"/>
        <end position="315"/>
    </location>
</feature>
<feature type="compositionally biased region" description="Polar residues" evidence="1">
    <location>
        <begin position="261"/>
        <end position="272"/>
    </location>
</feature>
<proteinExistence type="predicted"/>
<organism evidence="3 4">
    <name type="scientific">Didymodactylos carnosus</name>
    <dbReference type="NCBI Taxonomy" id="1234261"/>
    <lineage>
        <taxon>Eukaryota</taxon>
        <taxon>Metazoa</taxon>
        <taxon>Spiralia</taxon>
        <taxon>Gnathifera</taxon>
        <taxon>Rotifera</taxon>
        <taxon>Eurotatoria</taxon>
        <taxon>Bdelloidea</taxon>
        <taxon>Philodinida</taxon>
        <taxon>Philodinidae</taxon>
        <taxon>Didymodactylos</taxon>
    </lineage>
</organism>
<accession>A0A8S2MPK1</accession>
<name>A0A8S2MPK1_9BILA</name>
<evidence type="ECO:0000313" key="2">
    <source>
        <dbReference type="EMBL" id="CAF1155600.1"/>
    </source>
</evidence>
<evidence type="ECO:0000313" key="3">
    <source>
        <dbReference type="EMBL" id="CAF3966626.1"/>
    </source>
</evidence>
<evidence type="ECO:0000313" key="4">
    <source>
        <dbReference type="Proteomes" id="UP000682733"/>
    </source>
</evidence>
<comment type="caution">
    <text evidence="3">The sequence shown here is derived from an EMBL/GenBank/DDBJ whole genome shotgun (WGS) entry which is preliminary data.</text>
</comment>